<dbReference type="PROSITE" id="PS51421">
    <property type="entry name" value="RAS"/>
    <property type="match status" value="1"/>
</dbReference>
<dbReference type="SMART" id="SM00173">
    <property type="entry name" value="RAS"/>
    <property type="match status" value="1"/>
</dbReference>
<protein>
    <submittedName>
        <fullName evidence="3">HBR379Wp</fullName>
    </submittedName>
</protein>
<evidence type="ECO:0000313" key="3">
    <source>
        <dbReference type="EMBL" id="AMD19280.1"/>
    </source>
</evidence>
<reference evidence="3 4" key="1">
    <citation type="submission" date="2016-01" db="EMBL/GenBank/DDBJ databases">
        <title>Genome sequence of the yeast Holleya sinecauda.</title>
        <authorList>
            <person name="Dietrich F.S."/>
        </authorList>
    </citation>
    <scope>NUCLEOTIDE SEQUENCE [LARGE SCALE GENOMIC DNA]</scope>
    <source>
        <strain evidence="3 4">ATCC 58844</strain>
    </source>
</reference>
<dbReference type="PRINTS" id="PR00449">
    <property type="entry name" value="RASTRNSFRMNG"/>
</dbReference>
<dbReference type="STRING" id="45286.A0A109UXG7"/>
<dbReference type="Proteomes" id="UP000243052">
    <property type="component" value="Chromosome ii"/>
</dbReference>
<dbReference type="OrthoDB" id="63533at2759"/>
<keyword evidence="1" id="KW-0547">Nucleotide-binding</keyword>
<dbReference type="AlphaFoldDB" id="A0A109UXG7"/>
<keyword evidence="2" id="KW-0342">GTP-binding</keyword>
<dbReference type="PROSITE" id="PS51420">
    <property type="entry name" value="RHO"/>
    <property type="match status" value="1"/>
</dbReference>
<dbReference type="GO" id="GO:0005525">
    <property type="term" value="F:GTP binding"/>
    <property type="evidence" value="ECO:0007669"/>
    <property type="project" value="UniProtKB-KW"/>
</dbReference>
<keyword evidence="4" id="KW-1185">Reference proteome</keyword>
<dbReference type="EMBL" id="CP014242">
    <property type="protein sequence ID" value="AMD19280.1"/>
    <property type="molecule type" value="Genomic_DNA"/>
</dbReference>
<dbReference type="GeneID" id="28721554"/>
<dbReference type="PANTHER" id="PTHR24073">
    <property type="entry name" value="DRAB5-RELATED"/>
    <property type="match status" value="1"/>
</dbReference>
<dbReference type="SMART" id="SM00174">
    <property type="entry name" value="RHO"/>
    <property type="match status" value="1"/>
</dbReference>
<dbReference type="InterPro" id="IPR001806">
    <property type="entry name" value="Small_GTPase"/>
</dbReference>
<dbReference type="InterPro" id="IPR005225">
    <property type="entry name" value="Small_GTP-bd"/>
</dbReference>
<dbReference type="NCBIfam" id="TIGR00231">
    <property type="entry name" value="small_GTP"/>
    <property type="match status" value="1"/>
</dbReference>
<dbReference type="InterPro" id="IPR027417">
    <property type="entry name" value="P-loop_NTPase"/>
</dbReference>
<accession>A0A109UXG7</accession>
<evidence type="ECO:0000256" key="1">
    <source>
        <dbReference type="ARBA" id="ARBA00022741"/>
    </source>
</evidence>
<dbReference type="RefSeq" id="XP_017986276.1">
    <property type="nucleotide sequence ID" value="XM_018130787.1"/>
</dbReference>
<name>A0A109UXG7_9SACH</name>
<dbReference type="Pfam" id="PF00071">
    <property type="entry name" value="Ras"/>
    <property type="match status" value="1"/>
</dbReference>
<dbReference type="PROSITE" id="PS51419">
    <property type="entry name" value="RAB"/>
    <property type="match status" value="1"/>
</dbReference>
<dbReference type="GO" id="GO:0003924">
    <property type="term" value="F:GTPase activity"/>
    <property type="evidence" value="ECO:0007669"/>
    <property type="project" value="InterPro"/>
</dbReference>
<dbReference type="SUPFAM" id="SSF52540">
    <property type="entry name" value="P-loop containing nucleoside triphosphate hydrolases"/>
    <property type="match status" value="1"/>
</dbReference>
<proteinExistence type="predicted"/>
<evidence type="ECO:0000313" key="4">
    <source>
        <dbReference type="Proteomes" id="UP000243052"/>
    </source>
</evidence>
<dbReference type="Gene3D" id="3.40.50.300">
    <property type="entry name" value="P-loop containing nucleotide triphosphate hydrolases"/>
    <property type="match status" value="1"/>
</dbReference>
<evidence type="ECO:0000256" key="2">
    <source>
        <dbReference type="ARBA" id="ARBA00023134"/>
    </source>
</evidence>
<dbReference type="FunFam" id="3.40.50.300:FF:000808">
    <property type="entry name" value="Small GTP-binding protein, putative"/>
    <property type="match status" value="1"/>
</dbReference>
<organism evidence="3 4">
    <name type="scientific">Eremothecium sinecaudum</name>
    <dbReference type="NCBI Taxonomy" id="45286"/>
    <lineage>
        <taxon>Eukaryota</taxon>
        <taxon>Fungi</taxon>
        <taxon>Dikarya</taxon>
        <taxon>Ascomycota</taxon>
        <taxon>Saccharomycotina</taxon>
        <taxon>Saccharomycetes</taxon>
        <taxon>Saccharomycetales</taxon>
        <taxon>Saccharomycetaceae</taxon>
        <taxon>Eremothecium</taxon>
    </lineage>
</organism>
<dbReference type="SMART" id="SM00175">
    <property type="entry name" value="RAB"/>
    <property type="match status" value="1"/>
</dbReference>
<sequence>MKEYRCKLKLVLLGESSVGKSSIVTRFTTGEFHKNQATIGAAFTTKSISWVEKATSNSEEMVQKTLEFEIWDTAGQERYRSLAPMYYRNSEVALVVFNVTERTSFNKATSWIDELKNHIAETNRGDIMIQFVGNKIDLIKPNEILDEWKTMPLVSALTGHGVNELFMNIAKSVPLERFELVKDSQSNPNAVVELLNNTRSESRCNC</sequence>
<gene>
    <name evidence="3" type="ORF">AW171_hschr21102</name>
</gene>